<protein>
    <submittedName>
        <fullName evidence="2">Succinate dehydrogenase/Fumarate reductase transmembrane subunit</fullName>
    </submittedName>
</protein>
<feature type="transmembrane region" description="Helical" evidence="1">
    <location>
        <begin position="108"/>
        <end position="129"/>
    </location>
</feature>
<dbReference type="InterPro" id="IPR034804">
    <property type="entry name" value="SQR/QFR_C/D"/>
</dbReference>
<dbReference type="InterPro" id="IPR011138">
    <property type="entry name" value="Cytochrome_b-558"/>
</dbReference>
<keyword evidence="1" id="KW-1133">Transmembrane helix</keyword>
<evidence type="ECO:0000313" key="2">
    <source>
        <dbReference type="EMBL" id="ODS34184.1"/>
    </source>
</evidence>
<evidence type="ECO:0000256" key="1">
    <source>
        <dbReference type="SAM" id="Phobius"/>
    </source>
</evidence>
<sequence length="217" mass="24525">MRWNLNWFIRTLGSSIGKKLMMALTGLGFCIFLIGHLAGNLTIFAGKDAFNSYVERLHTLGPLINLAEIGLLFFAVVHVFTGIYLFYENFRARPKRYMMKINTGGRTIASGTMPYTGFFILFFVIFHLIDFHFVDKTDRTIYQIALDIFSNPGYASFYIVAMAIVATHVSHGFWSAFQTLGSNHSEYMPLLRVIGTIFSLAVAFGFGFIPVYISFIS</sequence>
<dbReference type="NCBIfam" id="TIGR02046">
    <property type="entry name" value="sdhC_b558_fam"/>
    <property type="match status" value="1"/>
</dbReference>
<feature type="transmembrane region" description="Helical" evidence="1">
    <location>
        <begin position="189"/>
        <end position="213"/>
    </location>
</feature>
<feature type="transmembrane region" description="Helical" evidence="1">
    <location>
        <begin position="155"/>
        <end position="177"/>
    </location>
</feature>
<accession>A0A1E3XGZ2</accession>
<feature type="transmembrane region" description="Helical" evidence="1">
    <location>
        <begin position="20"/>
        <end position="43"/>
    </location>
</feature>
<comment type="caution">
    <text evidence="2">The sequence shown here is derived from an EMBL/GenBank/DDBJ whole genome shotgun (WGS) entry which is preliminary data.</text>
</comment>
<dbReference type="Proteomes" id="UP000094056">
    <property type="component" value="Unassembled WGS sequence"/>
</dbReference>
<keyword evidence="1" id="KW-0472">Membrane</keyword>
<gene>
    <name evidence="2" type="ORF">SCARUB_00660</name>
</gene>
<dbReference type="PATRIC" id="fig|1872076.5.peg.761"/>
<dbReference type="SUPFAM" id="SSF81343">
    <property type="entry name" value="Fumarate reductase respiratory complex transmembrane subunits"/>
    <property type="match status" value="1"/>
</dbReference>
<proteinExistence type="predicted"/>
<keyword evidence="1 2" id="KW-0812">Transmembrane</keyword>
<organism evidence="2 3">
    <name type="scientific">Candidatus Scalindua rubra</name>
    <dbReference type="NCBI Taxonomy" id="1872076"/>
    <lineage>
        <taxon>Bacteria</taxon>
        <taxon>Pseudomonadati</taxon>
        <taxon>Planctomycetota</taxon>
        <taxon>Candidatus Brocadiia</taxon>
        <taxon>Candidatus Brocadiales</taxon>
        <taxon>Candidatus Scalinduaceae</taxon>
        <taxon>Candidatus Scalindua</taxon>
    </lineage>
</organism>
<dbReference type="AlphaFoldDB" id="A0A1E3XGZ2"/>
<evidence type="ECO:0000313" key="3">
    <source>
        <dbReference type="Proteomes" id="UP000094056"/>
    </source>
</evidence>
<dbReference type="EMBL" id="MAYW01000011">
    <property type="protein sequence ID" value="ODS34184.1"/>
    <property type="molecule type" value="Genomic_DNA"/>
</dbReference>
<dbReference type="CDD" id="cd03498">
    <property type="entry name" value="SQR_TypeB_2_TM"/>
    <property type="match status" value="1"/>
</dbReference>
<feature type="transmembrane region" description="Helical" evidence="1">
    <location>
        <begin position="63"/>
        <end position="87"/>
    </location>
</feature>
<dbReference type="GO" id="GO:0016020">
    <property type="term" value="C:membrane"/>
    <property type="evidence" value="ECO:0007669"/>
    <property type="project" value="InterPro"/>
</dbReference>
<dbReference type="Gene3D" id="1.20.1300.10">
    <property type="entry name" value="Fumarate reductase/succinate dehydrogenase, transmembrane subunit"/>
    <property type="match status" value="1"/>
</dbReference>
<reference evidence="2 3" key="1">
    <citation type="submission" date="2016-07" db="EMBL/GenBank/DDBJ databases">
        <title>Draft genome of Scalindua rubra, obtained from a brine-seawater interface in the Red Sea, sheds light on salt adaptation in anammox bacteria.</title>
        <authorList>
            <person name="Speth D.R."/>
            <person name="Lagkouvardos I."/>
            <person name="Wang Y."/>
            <person name="Qian P.-Y."/>
            <person name="Dutilh B.E."/>
            <person name="Jetten M.S."/>
        </authorList>
    </citation>
    <scope>NUCLEOTIDE SEQUENCE [LARGE SCALE GENOMIC DNA]</scope>
    <source>
        <strain evidence="2">BSI-1</strain>
    </source>
</reference>
<name>A0A1E3XGZ2_9BACT</name>